<dbReference type="Proteomes" id="UP001642464">
    <property type="component" value="Unassembled WGS sequence"/>
</dbReference>
<dbReference type="EMBL" id="CAXAMM010038538">
    <property type="protein sequence ID" value="CAK9078692.1"/>
    <property type="molecule type" value="Genomic_DNA"/>
</dbReference>
<feature type="non-terminal residue" evidence="2">
    <location>
        <position position="1"/>
    </location>
</feature>
<dbReference type="InterPro" id="IPR032675">
    <property type="entry name" value="LRR_dom_sf"/>
</dbReference>
<dbReference type="PANTHER" id="PTHR32134">
    <property type="entry name" value="FNIP REPEAT-CONTAINING PROTEIN"/>
    <property type="match status" value="1"/>
</dbReference>
<comment type="caution">
    <text evidence="2">The sequence shown here is derived from an EMBL/GenBank/DDBJ whole genome shotgun (WGS) entry which is preliminary data.</text>
</comment>
<keyword evidence="2" id="KW-0808">Transferase</keyword>
<keyword evidence="2" id="KW-0418">Kinase</keyword>
<dbReference type="InterPro" id="IPR000626">
    <property type="entry name" value="Ubiquitin-like_dom"/>
</dbReference>
<accession>A0ABP0PTN4</accession>
<keyword evidence="3" id="KW-1185">Reference proteome</keyword>
<dbReference type="InterPro" id="IPR008615">
    <property type="entry name" value="FNIP"/>
</dbReference>
<dbReference type="CDD" id="cd17039">
    <property type="entry name" value="Ubl_ubiquitin_like"/>
    <property type="match status" value="1"/>
</dbReference>
<feature type="non-terminal residue" evidence="2">
    <location>
        <position position="243"/>
    </location>
</feature>
<dbReference type="PANTHER" id="PTHR32134:SF169">
    <property type="entry name" value="FNIP REPEAT-CONTAINING PROTEIN-RELATED"/>
    <property type="match status" value="1"/>
</dbReference>
<name>A0ABP0PTN4_9DINO</name>
<dbReference type="Gene3D" id="3.10.20.90">
    <property type="entry name" value="Phosphatidylinositol 3-kinase Catalytic Subunit, Chain A, domain 1"/>
    <property type="match status" value="1"/>
</dbReference>
<gene>
    <name evidence="2" type="ORF">SCF082_LOCUS37580</name>
</gene>
<dbReference type="InterPro" id="IPR051251">
    <property type="entry name" value="STK_FNIP-Repeat"/>
</dbReference>
<reference evidence="2 3" key="1">
    <citation type="submission" date="2024-02" db="EMBL/GenBank/DDBJ databases">
        <authorList>
            <person name="Chen Y."/>
            <person name="Shah S."/>
            <person name="Dougan E. K."/>
            <person name="Thang M."/>
            <person name="Chan C."/>
        </authorList>
    </citation>
    <scope>NUCLEOTIDE SEQUENCE [LARGE SCALE GENOMIC DNA]</scope>
</reference>
<evidence type="ECO:0000313" key="2">
    <source>
        <dbReference type="EMBL" id="CAK9078692.1"/>
    </source>
</evidence>
<dbReference type="SUPFAM" id="SSF54236">
    <property type="entry name" value="Ubiquitin-like"/>
    <property type="match status" value="1"/>
</dbReference>
<dbReference type="GO" id="GO:0016301">
    <property type="term" value="F:kinase activity"/>
    <property type="evidence" value="ECO:0007669"/>
    <property type="project" value="UniProtKB-KW"/>
</dbReference>
<feature type="domain" description="Ubiquitin-like" evidence="1">
    <location>
        <begin position="17"/>
        <end position="74"/>
    </location>
</feature>
<evidence type="ECO:0000313" key="3">
    <source>
        <dbReference type="Proteomes" id="UP001642464"/>
    </source>
</evidence>
<dbReference type="InterPro" id="IPR029071">
    <property type="entry name" value="Ubiquitin-like_domsf"/>
</dbReference>
<proteinExistence type="predicted"/>
<organism evidence="2 3">
    <name type="scientific">Durusdinium trenchii</name>
    <dbReference type="NCBI Taxonomy" id="1381693"/>
    <lineage>
        <taxon>Eukaryota</taxon>
        <taxon>Sar</taxon>
        <taxon>Alveolata</taxon>
        <taxon>Dinophyceae</taxon>
        <taxon>Suessiales</taxon>
        <taxon>Symbiodiniaceae</taxon>
        <taxon>Durusdinium</taxon>
    </lineage>
</organism>
<evidence type="ECO:0000259" key="1">
    <source>
        <dbReference type="PROSITE" id="PS50053"/>
    </source>
</evidence>
<dbReference type="Gene3D" id="3.80.10.10">
    <property type="entry name" value="Ribonuclease Inhibitor"/>
    <property type="match status" value="1"/>
</dbReference>
<sequence length="243" mass="25864">QPSTTEPVFAEGNTSPRKLSIHGLDGSMFHIAVEDATTVDDLSRIIAEKSGATSSGRRLVLTSGGQVLNDSKPLLQQLNGEEVTFVVRKVSAGEAALSLQRALQGDATAIDGIVSLIFGTRFDQSLEGVTLPNSLQTLTFGHSFNQSLNGVTLPSNLQTLTFGSDFNQSLQGVTLPSSLQSLTFGWSFNQSLKGVTLPTGLQTLTFGENFNQSLEGVTLPSSLQTLTFSCCCFNQRFDGVTLP</sequence>
<dbReference type="PROSITE" id="PS50053">
    <property type="entry name" value="UBIQUITIN_2"/>
    <property type="match status" value="1"/>
</dbReference>
<dbReference type="SUPFAM" id="SSF52058">
    <property type="entry name" value="L domain-like"/>
    <property type="match status" value="1"/>
</dbReference>
<dbReference type="Pfam" id="PF05725">
    <property type="entry name" value="FNIP"/>
    <property type="match status" value="3"/>
</dbReference>
<protein>
    <submittedName>
        <fullName evidence="2">Probable serine/threonine-protein kinase fnkA (FNIP repeat-containing protein A)</fullName>
    </submittedName>
</protein>